<reference evidence="2" key="1">
    <citation type="journal article" date="2024" name="Int. J. Syst. Evol. Microbiol.">
        <title>Methylomarinovum tepidoasis sp. nov., a moderately thermophilic methanotroph of the family Methylothermaceae isolated from a deep-sea hydrothermal field.</title>
        <authorList>
            <person name="Hirayama H."/>
            <person name="Takaki Y."/>
            <person name="Abe M."/>
            <person name="Miyazaki M."/>
            <person name="Uematsu K."/>
            <person name="Matsui Y."/>
            <person name="Takai K."/>
        </authorList>
    </citation>
    <scope>NUCLEOTIDE SEQUENCE [LARGE SCALE GENOMIC DNA]</scope>
    <source>
        <strain evidence="2">IT-9</strain>
    </source>
</reference>
<protein>
    <recommendedName>
        <fullName evidence="3">DUF1156 domain-containing protein</fullName>
    </recommendedName>
</protein>
<dbReference type="EMBL" id="AP024714">
    <property type="protein sequence ID" value="BCX80572.1"/>
    <property type="molecule type" value="Genomic_DNA"/>
</dbReference>
<evidence type="ECO:0008006" key="3">
    <source>
        <dbReference type="Google" id="ProtNLM"/>
    </source>
</evidence>
<name>A0AAU9CRQ4_9GAMM</name>
<proteinExistence type="predicted"/>
<dbReference type="KEGG" id="mcau:MIT9_P0145"/>
<evidence type="ECO:0000313" key="1">
    <source>
        <dbReference type="EMBL" id="BCX80572.1"/>
    </source>
</evidence>
<accession>A0AAU9CRQ4</accession>
<evidence type="ECO:0000313" key="2">
    <source>
        <dbReference type="Proteomes" id="UP001321825"/>
    </source>
</evidence>
<dbReference type="InterPro" id="IPR029063">
    <property type="entry name" value="SAM-dependent_MTases_sf"/>
</dbReference>
<dbReference type="Proteomes" id="UP001321825">
    <property type="component" value="Chromosome"/>
</dbReference>
<organism evidence="1 2">
    <name type="scientific">Methylomarinovum caldicuralii</name>
    <dbReference type="NCBI Taxonomy" id="438856"/>
    <lineage>
        <taxon>Bacteria</taxon>
        <taxon>Pseudomonadati</taxon>
        <taxon>Pseudomonadota</taxon>
        <taxon>Gammaproteobacteria</taxon>
        <taxon>Methylococcales</taxon>
        <taxon>Methylothermaceae</taxon>
        <taxon>Methylomarinovum</taxon>
    </lineage>
</organism>
<keyword evidence="2" id="KW-1185">Reference proteome</keyword>
<sequence length="350" mass="39419">MDQKHIKISDLVCMAYFCQLQKVNRIDMTEVKSPKKLIEVALPLDDINREAARAVIFAQMVNDPGYQQGGGFKYGVNKEEAAKRREALFDIIRELVKWENTNNEEVLERARKEIRKSWREICALNQDHPQAAELFNPDELPAFHDPFAGGGALPLEAQRLGLESYASDLNPVAVMINKAMIEIPPQFAGRAPVGPIPEGEKQPKLSDDWPGATRLAEDVRRYGHWMREQAEKRIGHLYPKVKITPEMVAERPDLKQYEGQELTVIAWLWARTVKSPNPAFSHVDVPLASSFVLSSKKGKEAGVEPIIEGDRYRFKVRVGKPPAEAKNGTKLGVAQISAACFREARLIRSM</sequence>
<gene>
    <name evidence="1" type="ORF">MIT9_P0145</name>
</gene>
<dbReference type="REBASE" id="681176">
    <property type="entry name" value="M.McaIT9ORF145P"/>
</dbReference>
<dbReference type="AlphaFoldDB" id="A0AAU9CRQ4"/>
<dbReference type="SUPFAM" id="SSF53335">
    <property type="entry name" value="S-adenosyl-L-methionine-dependent methyltransferases"/>
    <property type="match status" value="1"/>
</dbReference>